<name>A0A2H3KL48_9CHLR</name>
<feature type="domain" description="BPL/LPL catalytic" evidence="1">
    <location>
        <begin position="32"/>
        <end position="247"/>
    </location>
</feature>
<dbReference type="EMBL" id="LYXE01000090">
    <property type="protein sequence ID" value="PDV98720.1"/>
    <property type="molecule type" value="Genomic_DNA"/>
</dbReference>
<dbReference type="InterPro" id="IPR045864">
    <property type="entry name" value="aa-tRNA-synth_II/BPL/LPL"/>
</dbReference>
<dbReference type="InterPro" id="IPR050664">
    <property type="entry name" value="Octanoyltrans_LipM/LipL"/>
</dbReference>
<dbReference type="PANTHER" id="PTHR43679:SF2">
    <property type="entry name" value="OCTANOYL-[GCVH]:PROTEIN N-OCTANOYLTRANSFERASE"/>
    <property type="match status" value="1"/>
</dbReference>
<sequence>MTLHEWRVLPYQATDVASELAASDSLLAGLAEVAQPVVRWYGAPGEALVLGSGQRLSEIDREAARQTGVTVHRRGSGGGAVLFTPGFLMQDIALPPTSPLYRTDVTEAYRWLGEVWGSALGHLGLATTLVSVAEARADARSLDELVRRACFGGRSPYELLADGRKLVGFSQIRRRPGALFQVGLYRHWPGAELVRLLGLPIASQTHLVARLAERVVGLDELLTPIPDKRTIIDAFAHALAERYEIKLVADTWRSDERQGATQATGRYLPL</sequence>
<dbReference type="InterPro" id="IPR004143">
    <property type="entry name" value="BPL_LPL_catalytic"/>
</dbReference>
<dbReference type="Proteomes" id="UP000220922">
    <property type="component" value="Unassembled WGS sequence"/>
</dbReference>
<dbReference type="Pfam" id="PF21948">
    <property type="entry name" value="LplA-B_cat"/>
    <property type="match status" value="1"/>
</dbReference>
<dbReference type="PROSITE" id="PS51733">
    <property type="entry name" value="BPL_LPL_CATALYTIC"/>
    <property type="match status" value="1"/>
</dbReference>
<proteinExistence type="predicted"/>
<dbReference type="AlphaFoldDB" id="A0A2H3KL48"/>
<evidence type="ECO:0000259" key="1">
    <source>
        <dbReference type="PROSITE" id="PS51733"/>
    </source>
</evidence>
<dbReference type="Gene3D" id="3.30.930.10">
    <property type="entry name" value="Bira Bifunctional Protein, Domain 2"/>
    <property type="match status" value="1"/>
</dbReference>
<keyword evidence="3" id="KW-1185">Reference proteome</keyword>
<comment type="caution">
    <text evidence="2">The sequence shown here is derived from an EMBL/GenBank/DDBJ whole genome shotgun (WGS) entry which is preliminary data.</text>
</comment>
<protein>
    <submittedName>
        <fullName evidence="2">Ligase</fullName>
    </submittedName>
</protein>
<dbReference type="GO" id="GO:0016874">
    <property type="term" value="F:ligase activity"/>
    <property type="evidence" value="ECO:0007669"/>
    <property type="project" value="UniProtKB-KW"/>
</dbReference>
<dbReference type="SUPFAM" id="SSF55681">
    <property type="entry name" value="Class II aaRS and biotin synthetases"/>
    <property type="match status" value="1"/>
</dbReference>
<keyword evidence="2" id="KW-0436">Ligase</keyword>
<reference evidence="2 3" key="1">
    <citation type="submission" date="2016-05" db="EMBL/GenBank/DDBJ databases">
        <authorList>
            <person name="Lavstsen T."/>
            <person name="Jespersen J.S."/>
        </authorList>
    </citation>
    <scope>NUCLEOTIDE SEQUENCE [LARGE SCALE GENOMIC DNA]</scope>
    <source>
        <strain evidence="2 3">B7-9</strain>
    </source>
</reference>
<gene>
    <name evidence="2" type="ORF">A9Q02_01915</name>
</gene>
<evidence type="ECO:0000313" key="2">
    <source>
        <dbReference type="EMBL" id="PDV98720.1"/>
    </source>
</evidence>
<organism evidence="2 3">
    <name type="scientific">Candidatus Chloroploca asiatica</name>
    <dbReference type="NCBI Taxonomy" id="1506545"/>
    <lineage>
        <taxon>Bacteria</taxon>
        <taxon>Bacillati</taxon>
        <taxon>Chloroflexota</taxon>
        <taxon>Chloroflexia</taxon>
        <taxon>Chloroflexales</taxon>
        <taxon>Chloroflexineae</taxon>
        <taxon>Oscillochloridaceae</taxon>
        <taxon>Candidatus Chloroploca</taxon>
    </lineage>
</organism>
<dbReference type="RefSeq" id="WP_097653132.1">
    <property type="nucleotide sequence ID" value="NZ_LYXE01000090.1"/>
</dbReference>
<accession>A0A2H3KL48</accession>
<dbReference type="OrthoDB" id="9178967at2"/>
<dbReference type="PANTHER" id="PTHR43679">
    <property type="entry name" value="OCTANOYLTRANSFERASE LIPM-RELATED"/>
    <property type="match status" value="1"/>
</dbReference>
<evidence type="ECO:0000313" key="3">
    <source>
        <dbReference type="Proteomes" id="UP000220922"/>
    </source>
</evidence>